<evidence type="ECO:0000313" key="6">
    <source>
        <dbReference type="Proteomes" id="UP000295055"/>
    </source>
</evidence>
<proteinExistence type="inferred from homology"/>
<dbReference type="InterPro" id="IPR009948">
    <property type="entry name" value="Syd"/>
</dbReference>
<comment type="subcellular location">
    <subcellularLocation>
        <location evidence="4">Cell inner membrane</location>
        <topology evidence="4">Peripheral membrane protein</topology>
        <orientation evidence="4">Cytoplasmic side</orientation>
    </subcellularLocation>
    <text evidence="4">Loosely associated with the cytoplasmic side of the inner membrane, probably via SecY.</text>
</comment>
<keyword evidence="3 4" id="KW-0472">Membrane</keyword>
<comment type="function">
    <text evidence="4">Interacts with the SecY protein in vivo. May bind preferentially to an uncomplexed state of SecY, thus functioning either as a chelating agent for excess SecY in the cell or as a regulatory factor that negatively controls the translocase function.</text>
</comment>
<protein>
    <recommendedName>
        <fullName evidence="4">Protein Syd</fullName>
    </recommendedName>
</protein>
<dbReference type="AlphaFoldDB" id="A0A4R3NMN7"/>
<reference evidence="5 6" key="1">
    <citation type="submission" date="2019-03" db="EMBL/GenBank/DDBJ databases">
        <title>Genomic analyses of the natural microbiome of Caenorhabditis elegans.</title>
        <authorList>
            <person name="Samuel B."/>
        </authorList>
    </citation>
    <scope>NUCLEOTIDE SEQUENCE [LARGE SCALE GENOMIC DNA]</scope>
    <source>
        <strain evidence="5 6">JUb102</strain>
    </source>
</reference>
<comment type="similarity">
    <text evidence="4">Belongs to the Syd family.</text>
</comment>
<dbReference type="GO" id="GO:0009898">
    <property type="term" value="C:cytoplasmic side of plasma membrane"/>
    <property type="evidence" value="ECO:0007669"/>
    <property type="project" value="InterPro"/>
</dbReference>
<gene>
    <name evidence="4" type="primary">syd</name>
    <name evidence="5" type="ORF">EC835_10637</name>
</gene>
<dbReference type="Pfam" id="PF07348">
    <property type="entry name" value="Syd"/>
    <property type="match status" value="1"/>
</dbReference>
<organism evidence="5 6">
    <name type="scientific">Providencia alcalifaciens</name>
    <dbReference type="NCBI Taxonomy" id="126385"/>
    <lineage>
        <taxon>Bacteria</taxon>
        <taxon>Pseudomonadati</taxon>
        <taxon>Pseudomonadota</taxon>
        <taxon>Gammaproteobacteria</taxon>
        <taxon>Enterobacterales</taxon>
        <taxon>Morganellaceae</taxon>
        <taxon>Providencia</taxon>
    </lineage>
</organism>
<accession>A0A4R3NMN7</accession>
<sequence length="186" mass="20725">MNTIISDLIKNFTSQYVAKWQEATGLPPVSAELYGVPSPCIVRTGDDVVYWEPKPFPLEEKSLNNVANALDLQLQDDIHAFYTTQLAGDMSATLGDLSLNLVQVWSEEDFIRLQENLIGHLVTQKRLKLPPTLFIATLDSELEMISMCNLTGEIIVETFGSKQRQVIAENLASFIQQLKPVISSQG</sequence>
<dbReference type="CDD" id="cd16323">
    <property type="entry name" value="Syd"/>
    <property type="match status" value="1"/>
</dbReference>
<comment type="caution">
    <text evidence="5">The sequence shown here is derived from an EMBL/GenBank/DDBJ whole genome shotgun (WGS) entry which is preliminary data.</text>
</comment>
<keyword evidence="2 4" id="KW-0997">Cell inner membrane</keyword>
<dbReference type="EMBL" id="SMAS01000006">
    <property type="protein sequence ID" value="TCT32721.1"/>
    <property type="molecule type" value="Genomic_DNA"/>
</dbReference>
<dbReference type="Proteomes" id="UP000295055">
    <property type="component" value="Unassembled WGS sequence"/>
</dbReference>
<evidence type="ECO:0000256" key="2">
    <source>
        <dbReference type="ARBA" id="ARBA00022519"/>
    </source>
</evidence>
<evidence type="ECO:0000256" key="4">
    <source>
        <dbReference type="HAMAP-Rule" id="MF_01104"/>
    </source>
</evidence>
<evidence type="ECO:0000256" key="3">
    <source>
        <dbReference type="ARBA" id="ARBA00023136"/>
    </source>
</evidence>
<dbReference type="RefSeq" id="WP_036956336.1">
    <property type="nucleotide sequence ID" value="NZ_CABKTH010000027.1"/>
</dbReference>
<dbReference type="Gene3D" id="3.40.1580.20">
    <property type="entry name" value="Syd protein"/>
    <property type="match status" value="1"/>
</dbReference>
<dbReference type="OrthoDB" id="5599437at2"/>
<evidence type="ECO:0000313" key="5">
    <source>
        <dbReference type="EMBL" id="TCT32721.1"/>
    </source>
</evidence>
<evidence type="ECO:0000256" key="1">
    <source>
        <dbReference type="ARBA" id="ARBA00022475"/>
    </source>
</evidence>
<name>A0A4R3NMN7_9GAMM</name>
<dbReference type="HAMAP" id="MF_01104">
    <property type="entry name" value="Syd"/>
    <property type="match status" value="1"/>
</dbReference>
<dbReference type="InterPro" id="IPR038228">
    <property type="entry name" value="Syd_sf"/>
</dbReference>
<keyword evidence="1 4" id="KW-1003">Cell membrane</keyword>
<dbReference type="NCBIfam" id="NF003439">
    <property type="entry name" value="PRK04968.1"/>
    <property type="match status" value="1"/>
</dbReference>